<comment type="caution">
    <text evidence="3">The sequence shown here is derived from an EMBL/GenBank/DDBJ whole genome shotgun (WGS) entry which is preliminary data.</text>
</comment>
<dbReference type="Pfam" id="PF16074">
    <property type="entry name" value="PilW"/>
    <property type="match status" value="1"/>
</dbReference>
<reference evidence="2" key="1">
    <citation type="journal article" date="2014" name="Int. J. Syst. Evol. Microbiol.">
        <title>Complete genome of a new Firmicutes species belonging to the dominant human colonic microbiota ('Ruminococcus bicirculans') reveals two chromosomes and a selective capacity to utilize plant glucans.</title>
        <authorList>
            <consortium name="NISC Comparative Sequencing Program"/>
            <person name="Wegmann U."/>
            <person name="Louis P."/>
            <person name="Goesmann A."/>
            <person name="Henrissat B."/>
            <person name="Duncan S.H."/>
            <person name="Flint H.J."/>
        </authorList>
    </citation>
    <scope>NUCLEOTIDE SEQUENCE</scope>
    <source>
        <strain evidence="2">CGMCC 1.15931</strain>
    </source>
</reference>
<evidence type="ECO:0000313" key="4">
    <source>
        <dbReference type="Proteomes" id="UP000430634"/>
    </source>
</evidence>
<name>A0A6I3ST02_9BURK</name>
<gene>
    <name evidence="2" type="ORF">GCM10011572_05790</name>
    <name evidence="3" type="ORF">GM672_06010</name>
</gene>
<dbReference type="AlphaFoldDB" id="A0A6I3ST02"/>
<dbReference type="Proteomes" id="UP000430634">
    <property type="component" value="Unassembled WGS sequence"/>
</dbReference>
<sequence>MSSSIHPAKGFSPGFSPGFSLVELLVSVVVGMLAIVFATRLFVSSEQNKAAAVGGSDSMQNGMLAMFSISNDAGQAGWGLNDTLLAGCDTTFSDTQGYVLPVVSRGGVDTTPLSPVVIESGGTASDRITLMAGSAMSGVGSERLRDNYAGAGSVNVATTQPFGFLQDSVVVLAPEPAGGKCAVAQLSDTPPGFTLNFAADGTRRFNRATLGNAYGAGQARVYNLGPVATLAFHTWSVANGNLLLRATDLAGTAATPAAVVDNVVAIKGQYGFDTRAANAFDPATGMQVGAWSTTMINADGDGVTGGAGDIQRIAAVRLAVIARSKMPEKPDPVTKQCSATTAPLTVFAGRSPATVAASAVTVNVDVIADWRCYRYRVFETIVPLRNAAWRP</sequence>
<organism evidence="3 4">
    <name type="scientific">Pseudoduganella buxea</name>
    <dbReference type="NCBI Taxonomy" id="1949069"/>
    <lineage>
        <taxon>Bacteria</taxon>
        <taxon>Pseudomonadati</taxon>
        <taxon>Pseudomonadota</taxon>
        <taxon>Betaproteobacteria</taxon>
        <taxon>Burkholderiales</taxon>
        <taxon>Oxalobacteraceae</taxon>
        <taxon>Telluria group</taxon>
        <taxon>Pseudoduganella</taxon>
    </lineage>
</organism>
<evidence type="ECO:0000256" key="1">
    <source>
        <dbReference type="SAM" id="Phobius"/>
    </source>
</evidence>
<keyword evidence="1" id="KW-0472">Membrane</keyword>
<dbReference type="GO" id="GO:0043683">
    <property type="term" value="P:type IV pilus assembly"/>
    <property type="evidence" value="ECO:0007669"/>
    <property type="project" value="InterPro"/>
</dbReference>
<protein>
    <submittedName>
        <fullName evidence="3">Pilus assembly protein PilW</fullName>
    </submittedName>
</protein>
<dbReference type="InterPro" id="IPR032092">
    <property type="entry name" value="PilW"/>
</dbReference>
<keyword evidence="5" id="KW-1185">Reference proteome</keyword>
<keyword evidence="1" id="KW-0812">Transmembrane</keyword>
<reference evidence="2" key="4">
    <citation type="submission" date="2024-05" db="EMBL/GenBank/DDBJ databases">
        <authorList>
            <person name="Sun Q."/>
            <person name="Zhou Y."/>
        </authorList>
    </citation>
    <scope>NUCLEOTIDE SEQUENCE</scope>
    <source>
        <strain evidence="2">CGMCC 1.15931</strain>
    </source>
</reference>
<evidence type="ECO:0000313" key="3">
    <source>
        <dbReference type="EMBL" id="MTV52288.1"/>
    </source>
</evidence>
<evidence type="ECO:0000313" key="5">
    <source>
        <dbReference type="Proteomes" id="UP000622638"/>
    </source>
</evidence>
<evidence type="ECO:0000313" key="2">
    <source>
        <dbReference type="EMBL" id="GGB86659.1"/>
    </source>
</evidence>
<dbReference type="OrthoDB" id="8533459at2"/>
<reference evidence="5" key="2">
    <citation type="journal article" date="2019" name="Int. J. Syst. Evol. Microbiol.">
        <title>The Global Catalogue of Microorganisms (GCM) 10K type strain sequencing project: providing services to taxonomists for standard genome sequencing and annotation.</title>
        <authorList>
            <consortium name="The Broad Institute Genomics Platform"/>
            <consortium name="The Broad Institute Genome Sequencing Center for Infectious Disease"/>
            <person name="Wu L."/>
            <person name="Ma J."/>
        </authorList>
    </citation>
    <scope>NUCLEOTIDE SEQUENCE [LARGE SCALE GENOMIC DNA]</scope>
    <source>
        <strain evidence="5">CGMCC 1.15931</strain>
    </source>
</reference>
<keyword evidence="1" id="KW-1133">Transmembrane helix</keyword>
<proteinExistence type="predicted"/>
<dbReference type="EMBL" id="WNKZ01000010">
    <property type="protein sequence ID" value="MTV52288.1"/>
    <property type="molecule type" value="Genomic_DNA"/>
</dbReference>
<dbReference type="EMBL" id="BMKG01000002">
    <property type="protein sequence ID" value="GGB86659.1"/>
    <property type="molecule type" value="Genomic_DNA"/>
</dbReference>
<dbReference type="RefSeq" id="WP_155469616.1">
    <property type="nucleotide sequence ID" value="NZ_BMKG01000002.1"/>
</dbReference>
<accession>A0A6I3ST02</accession>
<feature type="transmembrane region" description="Helical" evidence="1">
    <location>
        <begin position="21"/>
        <end position="43"/>
    </location>
</feature>
<reference evidence="3 4" key="3">
    <citation type="submission" date="2019-11" db="EMBL/GenBank/DDBJ databases">
        <title>Type strains purchased from KCTC, JCM and DSMZ.</title>
        <authorList>
            <person name="Lu H."/>
        </authorList>
    </citation>
    <scope>NUCLEOTIDE SEQUENCE [LARGE SCALE GENOMIC DNA]</scope>
    <source>
        <strain evidence="3 4">KCTC 52429</strain>
    </source>
</reference>
<dbReference type="Proteomes" id="UP000622638">
    <property type="component" value="Unassembled WGS sequence"/>
</dbReference>